<dbReference type="GO" id="GO:0003700">
    <property type="term" value="F:DNA-binding transcription factor activity"/>
    <property type="evidence" value="ECO:0007669"/>
    <property type="project" value="TreeGrafter"/>
</dbReference>
<dbReference type="PROSITE" id="PS50977">
    <property type="entry name" value="HTH_TETR_2"/>
    <property type="match status" value="1"/>
</dbReference>
<accession>A0A644T263</accession>
<dbReference type="GO" id="GO:0000976">
    <property type="term" value="F:transcription cis-regulatory region binding"/>
    <property type="evidence" value="ECO:0007669"/>
    <property type="project" value="TreeGrafter"/>
</dbReference>
<dbReference type="PANTHER" id="PTHR30055:SF234">
    <property type="entry name" value="HTH-TYPE TRANSCRIPTIONAL REGULATOR BETI"/>
    <property type="match status" value="1"/>
</dbReference>
<dbReference type="SUPFAM" id="SSF46689">
    <property type="entry name" value="Homeodomain-like"/>
    <property type="match status" value="1"/>
</dbReference>
<dbReference type="Pfam" id="PF00440">
    <property type="entry name" value="TetR_N"/>
    <property type="match status" value="1"/>
</dbReference>
<organism evidence="5">
    <name type="scientific">bioreactor metagenome</name>
    <dbReference type="NCBI Taxonomy" id="1076179"/>
    <lineage>
        <taxon>unclassified sequences</taxon>
        <taxon>metagenomes</taxon>
        <taxon>ecological metagenomes</taxon>
    </lineage>
</organism>
<dbReference type="InterPro" id="IPR009057">
    <property type="entry name" value="Homeodomain-like_sf"/>
</dbReference>
<dbReference type="Gene3D" id="1.10.357.10">
    <property type="entry name" value="Tetracycline Repressor, domain 2"/>
    <property type="match status" value="1"/>
</dbReference>
<dbReference type="InterPro" id="IPR001647">
    <property type="entry name" value="HTH_TetR"/>
</dbReference>
<evidence type="ECO:0000256" key="1">
    <source>
        <dbReference type="ARBA" id="ARBA00023015"/>
    </source>
</evidence>
<evidence type="ECO:0000313" key="5">
    <source>
        <dbReference type="EMBL" id="MPL60924.1"/>
    </source>
</evidence>
<dbReference type="PANTHER" id="PTHR30055">
    <property type="entry name" value="HTH-TYPE TRANSCRIPTIONAL REGULATOR RUTR"/>
    <property type="match status" value="1"/>
</dbReference>
<keyword evidence="3" id="KW-0804">Transcription</keyword>
<evidence type="ECO:0000259" key="4">
    <source>
        <dbReference type="PROSITE" id="PS50977"/>
    </source>
</evidence>
<dbReference type="SUPFAM" id="SSF48498">
    <property type="entry name" value="Tetracyclin repressor-like, C-terminal domain"/>
    <property type="match status" value="1"/>
</dbReference>
<dbReference type="EMBL" id="VSSQ01000013">
    <property type="protein sequence ID" value="MPL60924.1"/>
    <property type="molecule type" value="Genomic_DNA"/>
</dbReference>
<keyword evidence="1" id="KW-0805">Transcription regulation</keyword>
<name>A0A644T263_9ZZZZ</name>
<dbReference type="PRINTS" id="PR00455">
    <property type="entry name" value="HTHTETR"/>
</dbReference>
<gene>
    <name evidence="5" type="ORF">SDC9_06488</name>
</gene>
<dbReference type="InterPro" id="IPR050109">
    <property type="entry name" value="HTH-type_TetR-like_transc_reg"/>
</dbReference>
<protein>
    <recommendedName>
        <fullName evidence="4">HTH tetR-type domain-containing protein</fullName>
    </recommendedName>
</protein>
<evidence type="ECO:0000256" key="3">
    <source>
        <dbReference type="ARBA" id="ARBA00023163"/>
    </source>
</evidence>
<dbReference type="AlphaFoldDB" id="A0A644T263"/>
<sequence>MGYGYFVRTLNLESNIYQGVERPDMPKRMSLPKKTAMAQGGLRERNKQLRAEQVLDAAALLFRERGYEGTHIEAIAEQALVAPATVYNYFATKPNLLMALALRHVRASLPERRAFLSNLPEEPLQGVIAFESLLARQAMRRLSRECWRVILSAAFLEPEGPASRTGARLNTLILRHYIRLVLRYQETGKIRASVDAAALAEILLGLITQDFGNFVAAPARPIESLLDQTERHIGIVLQGVLAEQAK</sequence>
<proteinExistence type="predicted"/>
<reference evidence="5" key="1">
    <citation type="submission" date="2019-08" db="EMBL/GenBank/DDBJ databases">
        <authorList>
            <person name="Kucharzyk K."/>
            <person name="Murdoch R.W."/>
            <person name="Higgins S."/>
            <person name="Loffler F."/>
        </authorList>
    </citation>
    <scope>NUCLEOTIDE SEQUENCE</scope>
</reference>
<evidence type="ECO:0000256" key="2">
    <source>
        <dbReference type="ARBA" id="ARBA00023125"/>
    </source>
</evidence>
<dbReference type="InterPro" id="IPR036271">
    <property type="entry name" value="Tet_transcr_reg_TetR-rel_C_sf"/>
</dbReference>
<feature type="domain" description="HTH tetR-type" evidence="4">
    <location>
        <begin position="48"/>
        <end position="108"/>
    </location>
</feature>
<keyword evidence="2" id="KW-0238">DNA-binding</keyword>
<comment type="caution">
    <text evidence="5">The sequence shown here is derived from an EMBL/GenBank/DDBJ whole genome shotgun (WGS) entry which is preliminary data.</text>
</comment>